<feature type="signal peptide" evidence="4">
    <location>
        <begin position="1"/>
        <end position="23"/>
    </location>
</feature>
<sequence>MTMRRKFLLPFLMICLSVGSLRAQQAEKPKLVVMMVIDQMRGDYVGRYWDKFGDGGFKRIINGGYNNKNANYNFFPTYTAAGHASISTGSIPSLNGIVGNDWYDRNKKRSVYCTEDENVQTVGSKSIAGLQSPANLLTTTIGDELRLATNFRSKVIGIALKDRAAILTAGHNASGVYWFDESNGSFISSTYYTKTLPSWLTQFNDKKLTEQYLTEKWETLLPMAEYAKFATPDDVPYEGKFSGEQSPVFPHDIPSIRKKGNLGLIRSTPNGNRLTFDMAKAAIEGEALGSHETPDLLNVSFSSPDYIGHQFGPRSVEVADMYIRFDLQLQEFLEYLDKKVGKNNYVICISADHGAADNPNFLTDNKFPGGYGGHKLKDSLNIFLKDKFGIAPVTVFKNQQFYLDELAIINSKISQTDVVAAMKTYLLTKPYVLAAYDKEQIMVSGNPMGMLTMLQNGFFYHRCGDVNVVFNSGYLEGQSGTGTTHGSTYRYDTNVPMLWYGKGIKKDTDFSSVHVSDIAPTLSALLDIQPPSGNVGTVIQNIFK</sequence>
<keyword evidence="3 4" id="KW-0732">Signal</keyword>
<evidence type="ECO:0000313" key="6">
    <source>
        <dbReference type="Proteomes" id="UP000622648"/>
    </source>
</evidence>
<dbReference type="PIRSF" id="PIRSF031924">
    <property type="entry name" value="Pi-irrepressible_AP"/>
    <property type="match status" value="1"/>
</dbReference>
<evidence type="ECO:0000256" key="3">
    <source>
        <dbReference type="ARBA" id="ARBA00022729"/>
    </source>
</evidence>
<keyword evidence="6" id="KW-1185">Reference proteome</keyword>
<comment type="caution">
    <text evidence="5">The sequence shown here is derived from an EMBL/GenBank/DDBJ whole genome shotgun (WGS) entry which is preliminary data.</text>
</comment>
<protein>
    <submittedName>
        <fullName evidence="5">Alkaline phosphatase family protein</fullName>
    </submittedName>
</protein>
<dbReference type="SUPFAM" id="SSF53649">
    <property type="entry name" value="Alkaline phosphatase-like"/>
    <property type="match status" value="1"/>
</dbReference>
<dbReference type="Gene3D" id="3.30.1360.150">
    <property type="match status" value="1"/>
</dbReference>
<gene>
    <name evidence="5" type="primary">pafA</name>
    <name evidence="5" type="ORF">GCM10011413_01180</name>
</gene>
<dbReference type="InterPro" id="IPR017850">
    <property type="entry name" value="Alkaline_phosphatase_core_sf"/>
</dbReference>
<keyword evidence="1" id="KW-0597">Phosphoprotein</keyword>
<proteinExistence type="predicted"/>
<dbReference type="EMBL" id="BMJO01000001">
    <property type="protein sequence ID" value="GGE39295.1"/>
    <property type="molecule type" value="Genomic_DNA"/>
</dbReference>
<evidence type="ECO:0000256" key="1">
    <source>
        <dbReference type="ARBA" id="ARBA00022553"/>
    </source>
</evidence>
<dbReference type="CDD" id="cd16016">
    <property type="entry name" value="AP-SPAP"/>
    <property type="match status" value="1"/>
</dbReference>
<dbReference type="InterPro" id="IPR002591">
    <property type="entry name" value="Phosphodiest/P_Trfase"/>
</dbReference>
<dbReference type="Proteomes" id="UP000622648">
    <property type="component" value="Unassembled WGS sequence"/>
</dbReference>
<keyword evidence="2" id="KW-0479">Metal-binding</keyword>
<dbReference type="PANTHER" id="PTHR10151">
    <property type="entry name" value="ECTONUCLEOTIDE PYROPHOSPHATASE/PHOSPHODIESTERASE"/>
    <property type="match status" value="1"/>
</dbReference>
<dbReference type="Pfam" id="PF01663">
    <property type="entry name" value="Phosphodiest"/>
    <property type="match status" value="1"/>
</dbReference>
<dbReference type="Gene3D" id="3.40.720.10">
    <property type="entry name" value="Alkaline Phosphatase, subunit A"/>
    <property type="match status" value="1"/>
</dbReference>
<evidence type="ECO:0000256" key="4">
    <source>
        <dbReference type="SAM" id="SignalP"/>
    </source>
</evidence>
<dbReference type="InterPro" id="IPR026263">
    <property type="entry name" value="Alkaline_phosphatase_prok"/>
</dbReference>
<accession>A0ABQ1SJ64</accession>
<evidence type="ECO:0000256" key="2">
    <source>
        <dbReference type="ARBA" id="ARBA00022723"/>
    </source>
</evidence>
<reference evidence="6" key="1">
    <citation type="journal article" date="2019" name="Int. J. Syst. Evol. Microbiol.">
        <title>The Global Catalogue of Microorganisms (GCM) 10K type strain sequencing project: providing services to taxonomists for standard genome sequencing and annotation.</title>
        <authorList>
            <consortium name="The Broad Institute Genomics Platform"/>
            <consortium name="The Broad Institute Genome Sequencing Center for Infectious Disease"/>
            <person name="Wu L."/>
            <person name="Ma J."/>
        </authorList>
    </citation>
    <scope>NUCLEOTIDE SEQUENCE [LARGE SCALE GENOMIC DNA]</scope>
    <source>
        <strain evidence="6">CGMCC 1.15644</strain>
    </source>
</reference>
<dbReference type="PANTHER" id="PTHR10151:SF120">
    <property type="entry name" value="BIS(5'-ADENOSYL)-TRIPHOSPHATASE"/>
    <property type="match status" value="1"/>
</dbReference>
<organism evidence="5 6">
    <name type="scientific">Pedobacter psychrotolerans</name>
    <dbReference type="NCBI Taxonomy" id="1843235"/>
    <lineage>
        <taxon>Bacteria</taxon>
        <taxon>Pseudomonadati</taxon>
        <taxon>Bacteroidota</taxon>
        <taxon>Sphingobacteriia</taxon>
        <taxon>Sphingobacteriales</taxon>
        <taxon>Sphingobacteriaceae</taxon>
        <taxon>Pedobacter</taxon>
    </lineage>
</organism>
<dbReference type="NCBIfam" id="NF042991">
    <property type="entry name" value="alk_phos_PafA"/>
    <property type="match status" value="1"/>
</dbReference>
<feature type="chain" id="PRO_5045393924" evidence="4">
    <location>
        <begin position="24"/>
        <end position="544"/>
    </location>
</feature>
<evidence type="ECO:0000313" key="5">
    <source>
        <dbReference type="EMBL" id="GGE39295.1"/>
    </source>
</evidence>
<name>A0ABQ1SJ64_9SPHI</name>